<reference evidence="2 3" key="1">
    <citation type="submission" date="2019-10" db="EMBL/GenBank/DDBJ databases">
        <authorList>
            <person name="Palmer J.M."/>
        </authorList>
    </citation>
    <scope>NUCLEOTIDE SEQUENCE [LARGE SCALE GENOMIC DNA]</scope>
    <source>
        <strain evidence="2 3">TWF694</strain>
    </source>
</reference>
<dbReference type="Gene3D" id="3.50.50.60">
    <property type="entry name" value="FAD/NAD(P)-binding domain"/>
    <property type="match status" value="1"/>
</dbReference>
<sequence length="617" mass="69325">MEVAVVKPPRPINVRRIVVVGGGPAALSFLLQFKSKLSGKPVANRAEVVVLETGSHFGPGQGFARSQSPAYRLNFIRELMEPIAGATGNFSAWLRDVAPYCTTEYPPRRFFGIYLEQMGRRLLAETENNPHIEIKFLPHHRAISIESDGSRSSPLRIRYSDVNGGYDRKFLDADEVILCTGTIPCDKYREFQGVEGYGHDTESIRRLMDNLRGDENVGIIGCRLSGTDVAIELRKRGHYGDITMGSHHGLLPTVNTFYTVKEVPSGSAHRQVSYLIGTPVSPPGCFAKSRSSPPPSSITIAENKGCCNGLRYLHPSLIPEFMSLEELTNLFFAEINAIIRDHRDTDTPSAGLATETRATPSLASYEKLADYLSSISAYKWVDQQIEQAERGIIKSHRVLFFQLYPHIARLWSRLADKDKSRYLERFHWVFLAFFTGSPLENAWRMREMLSKGQLTILRDCKFTCDTNGFVMEGRRAERKETESRRISRLFNASGPGRDLSKHPFYSKLFDSGLLRPHRFGGVEFESDTYRAISRANVPNPRLYVIGDATKGQTLITSCLKIISEQANTVAAQVLGGIIEAPPVENCNPVARCSEFKRNDKSCKWTRFFYIPDSPMFS</sequence>
<dbReference type="AlphaFoldDB" id="A0AAV9WWA0"/>
<comment type="caution">
    <text evidence="2">The sequence shown here is derived from an EMBL/GenBank/DDBJ whole genome shotgun (WGS) entry which is preliminary data.</text>
</comment>
<dbReference type="Pfam" id="PF13454">
    <property type="entry name" value="NAD_binding_9"/>
    <property type="match status" value="1"/>
</dbReference>
<accession>A0AAV9WWA0</accession>
<name>A0AAV9WWA0_9PEZI</name>
<dbReference type="InterPro" id="IPR038732">
    <property type="entry name" value="HpyO/CreE_NAD-binding"/>
</dbReference>
<keyword evidence="3" id="KW-1185">Reference proteome</keyword>
<organism evidence="2 3">
    <name type="scientific">Orbilia ellipsospora</name>
    <dbReference type="NCBI Taxonomy" id="2528407"/>
    <lineage>
        <taxon>Eukaryota</taxon>
        <taxon>Fungi</taxon>
        <taxon>Dikarya</taxon>
        <taxon>Ascomycota</taxon>
        <taxon>Pezizomycotina</taxon>
        <taxon>Orbiliomycetes</taxon>
        <taxon>Orbiliales</taxon>
        <taxon>Orbiliaceae</taxon>
        <taxon>Orbilia</taxon>
    </lineage>
</organism>
<evidence type="ECO:0000313" key="2">
    <source>
        <dbReference type="EMBL" id="KAK6527408.1"/>
    </source>
</evidence>
<dbReference type="Proteomes" id="UP001365542">
    <property type="component" value="Unassembled WGS sequence"/>
</dbReference>
<dbReference type="EMBL" id="JAVHJO010000015">
    <property type="protein sequence ID" value="KAK6527408.1"/>
    <property type="molecule type" value="Genomic_DNA"/>
</dbReference>
<protein>
    <recommendedName>
        <fullName evidence="1">FAD-dependent urate hydroxylase HpyO/Asp monooxygenase CreE-like FAD/NAD(P)-binding domain-containing protein</fullName>
    </recommendedName>
</protein>
<feature type="domain" description="FAD-dependent urate hydroxylase HpyO/Asp monooxygenase CreE-like FAD/NAD(P)-binding" evidence="1">
    <location>
        <begin position="18"/>
        <end position="182"/>
    </location>
</feature>
<dbReference type="InterPro" id="IPR052189">
    <property type="entry name" value="L-asp_N-monooxygenase_NS-form"/>
</dbReference>
<dbReference type="PANTHER" id="PTHR40254">
    <property type="entry name" value="BLR0577 PROTEIN"/>
    <property type="match status" value="1"/>
</dbReference>
<evidence type="ECO:0000259" key="1">
    <source>
        <dbReference type="Pfam" id="PF13454"/>
    </source>
</evidence>
<gene>
    <name evidence="2" type="ORF">TWF694_004397</name>
</gene>
<dbReference type="PANTHER" id="PTHR40254:SF1">
    <property type="entry name" value="BLR0577 PROTEIN"/>
    <property type="match status" value="1"/>
</dbReference>
<dbReference type="SUPFAM" id="SSF51905">
    <property type="entry name" value="FAD/NAD(P)-binding domain"/>
    <property type="match status" value="1"/>
</dbReference>
<dbReference type="InterPro" id="IPR036188">
    <property type="entry name" value="FAD/NAD-bd_sf"/>
</dbReference>
<evidence type="ECO:0000313" key="3">
    <source>
        <dbReference type="Proteomes" id="UP001365542"/>
    </source>
</evidence>
<proteinExistence type="predicted"/>